<dbReference type="EMBL" id="JANJYJ010000001">
    <property type="protein sequence ID" value="KAK3232035.1"/>
    <property type="molecule type" value="Genomic_DNA"/>
</dbReference>
<feature type="region of interest" description="Disordered" evidence="3">
    <location>
        <begin position="1"/>
        <end position="53"/>
    </location>
</feature>
<name>A0AAE0B9U1_9ROSI</name>
<comment type="caution">
    <text evidence="4">The sequence shown here is derived from an EMBL/GenBank/DDBJ whole genome shotgun (WGS) entry which is preliminary data.</text>
</comment>
<dbReference type="InterPro" id="IPR040389">
    <property type="entry name" value="SMR"/>
</dbReference>
<dbReference type="PANTHER" id="PTHR33142">
    <property type="entry name" value="CYCLIN-DEPENDENT PROTEIN KINASE INHIBITOR SMR13"/>
    <property type="match status" value="1"/>
</dbReference>
<keyword evidence="2" id="KW-0131">Cell cycle</keyword>
<sequence length="66" mass="7263">MSKMTVEAVEEGCRTPRHGGCRIPATLQCPPAPKKKPVNGRQRSPPMNGYFQPPDLEVIFAMAPRS</sequence>
<keyword evidence="5" id="KW-1185">Reference proteome</keyword>
<dbReference type="GO" id="GO:0005634">
    <property type="term" value="C:nucleus"/>
    <property type="evidence" value="ECO:0007669"/>
    <property type="project" value="TreeGrafter"/>
</dbReference>
<dbReference type="GO" id="GO:0004860">
    <property type="term" value="F:protein kinase inhibitor activity"/>
    <property type="evidence" value="ECO:0007669"/>
    <property type="project" value="UniProtKB-KW"/>
</dbReference>
<protein>
    <submittedName>
        <fullName evidence="4">Uncharacterized protein</fullName>
    </submittedName>
</protein>
<accession>A0AAE0B9U1</accession>
<evidence type="ECO:0000313" key="5">
    <source>
        <dbReference type="Proteomes" id="UP001281410"/>
    </source>
</evidence>
<evidence type="ECO:0000256" key="3">
    <source>
        <dbReference type="SAM" id="MobiDB-lite"/>
    </source>
</evidence>
<dbReference type="GO" id="GO:0032875">
    <property type="term" value="P:regulation of DNA endoreduplication"/>
    <property type="evidence" value="ECO:0007669"/>
    <property type="project" value="InterPro"/>
</dbReference>
<proteinExistence type="predicted"/>
<evidence type="ECO:0000256" key="2">
    <source>
        <dbReference type="ARBA" id="ARBA00023306"/>
    </source>
</evidence>
<keyword evidence="1" id="KW-0649">Protein kinase inhibitor</keyword>
<dbReference type="Proteomes" id="UP001281410">
    <property type="component" value="Unassembled WGS sequence"/>
</dbReference>
<dbReference type="PANTHER" id="PTHR33142:SF15">
    <property type="entry name" value="CYCLIN-DEPENDENT PROTEIN KINASE INHIBITOR SMR4"/>
    <property type="match status" value="1"/>
</dbReference>
<gene>
    <name evidence="4" type="ORF">Dsin_003916</name>
</gene>
<evidence type="ECO:0000313" key="4">
    <source>
        <dbReference type="EMBL" id="KAK3232035.1"/>
    </source>
</evidence>
<reference evidence="4" key="1">
    <citation type="journal article" date="2023" name="Plant J.">
        <title>Genome sequences and population genomics provide insights into the demographic history, inbreeding, and mutation load of two 'living fossil' tree species of Dipteronia.</title>
        <authorList>
            <person name="Feng Y."/>
            <person name="Comes H.P."/>
            <person name="Chen J."/>
            <person name="Zhu S."/>
            <person name="Lu R."/>
            <person name="Zhang X."/>
            <person name="Li P."/>
            <person name="Qiu J."/>
            <person name="Olsen K.M."/>
            <person name="Qiu Y."/>
        </authorList>
    </citation>
    <scope>NUCLEOTIDE SEQUENCE</scope>
    <source>
        <strain evidence="4">NBL</strain>
    </source>
</reference>
<dbReference type="AlphaFoldDB" id="A0AAE0B9U1"/>
<evidence type="ECO:0000256" key="1">
    <source>
        <dbReference type="ARBA" id="ARBA00023013"/>
    </source>
</evidence>
<organism evidence="4 5">
    <name type="scientific">Dipteronia sinensis</name>
    <dbReference type="NCBI Taxonomy" id="43782"/>
    <lineage>
        <taxon>Eukaryota</taxon>
        <taxon>Viridiplantae</taxon>
        <taxon>Streptophyta</taxon>
        <taxon>Embryophyta</taxon>
        <taxon>Tracheophyta</taxon>
        <taxon>Spermatophyta</taxon>
        <taxon>Magnoliopsida</taxon>
        <taxon>eudicotyledons</taxon>
        <taxon>Gunneridae</taxon>
        <taxon>Pentapetalae</taxon>
        <taxon>rosids</taxon>
        <taxon>malvids</taxon>
        <taxon>Sapindales</taxon>
        <taxon>Sapindaceae</taxon>
        <taxon>Hippocastanoideae</taxon>
        <taxon>Acereae</taxon>
        <taxon>Dipteronia</taxon>
    </lineage>
</organism>